<feature type="non-terminal residue" evidence="1">
    <location>
        <position position="1"/>
    </location>
</feature>
<sequence length="227" mass="25450">RFKMVTIKTQYLVSEHIASRRLVPFARFASAIHLRTQQQSCRASHDYPEAYNTYTVRSLNQKLDLLVDQPTRGAPHANHIIRRSTVFALVAGLLASQSHPALADEDAKLPKEYRQLVKRLSEGLSDSIEAEASGASEAEVRRKADPAKDTVREFVRKWRDNPRVSTDITHAELKEALSELGEFYMAYGQRTKLTPSVRESVLKHLSAAKEALPTEPKKNGSGLLGLF</sequence>
<accession>A0ABQ5RXJ8</accession>
<dbReference type="InterPro" id="IPR025585">
    <property type="entry name" value="PSII_Psb27"/>
</dbReference>
<gene>
    <name evidence="1" type="ORF">VaNZ11_004954</name>
</gene>
<keyword evidence="2" id="KW-1185">Reference proteome</keyword>
<dbReference type="InterPro" id="IPR038450">
    <property type="entry name" value="PSII_Psb27_sf"/>
</dbReference>
<dbReference type="PANTHER" id="PTHR34041:SF3">
    <property type="entry name" value="PHOTOSYSTEM II D1 PRECURSOR PROCESSING PROTEIN PSB27-H2, CHLOROPLASTIC"/>
    <property type="match status" value="1"/>
</dbReference>
<comment type="caution">
    <text evidence="1">The sequence shown here is derived from an EMBL/GenBank/DDBJ whole genome shotgun (WGS) entry which is preliminary data.</text>
</comment>
<dbReference type="Pfam" id="PF13326">
    <property type="entry name" value="PSII_Pbs27"/>
    <property type="match status" value="1"/>
</dbReference>
<dbReference type="HAMAP" id="MF_01481">
    <property type="entry name" value="PSII_Psb27"/>
    <property type="match status" value="1"/>
</dbReference>
<dbReference type="EMBL" id="BSDZ01000013">
    <property type="protein sequence ID" value="GLI62340.1"/>
    <property type="molecule type" value="Genomic_DNA"/>
</dbReference>
<dbReference type="Proteomes" id="UP001165090">
    <property type="component" value="Unassembled WGS sequence"/>
</dbReference>
<dbReference type="PANTHER" id="PTHR34041">
    <property type="entry name" value="PHOTOSYSTEM II REPAIR PROTEIN PSB27-H1, CHLOROPLASTIC"/>
    <property type="match status" value="1"/>
</dbReference>
<protein>
    <submittedName>
        <fullName evidence="1">Uncharacterized protein</fullName>
    </submittedName>
</protein>
<dbReference type="Gene3D" id="1.20.58.810">
    <property type="entry name" value="Photosystem II Pbs27"/>
    <property type="match status" value="1"/>
</dbReference>
<proteinExistence type="inferred from homology"/>
<evidence type="ECO:0000313" key="1">
    <source>
        <dbReference type="EMBL" id="GLI62340.1"/>
    </source>
</evidence>
<name>A0ABQ5RXJ8_9CHLO</name>
<evidence type="ECO:0000313" key="2">
    <source>
        <dbReference type="Proteomes" id="UP001165090"/>
    </source>
</evidence>
<reference evidence="1 2" key="1">
    <citation type="journal article" date="2023" name="IScience">
        <title>Expanded male sex-determining region conserved during the evolution of homothallism in the green alga Volvox.</title>
        <authorList>
            <person name="Yamamoto K."/>
            <person name="Matsuzaki R."/>
            <person name="Mahakham W."/>
            <person name="Heman W."/>
            <person name="Sekimoto H."/>
            <person name="Kawachi M."/>
            <person name="Minakuchi Y."/>
            <person name="Toyoda A."/>
            <person name="Nozaki H."/>
        </authorList>
    </citation>
    <scope>NUCLEOTIDE SEQUENCE [LARGE SCALE GENOMIC DNA]</scope>
    <source>
        <strain evidence="1 2">NIES-4468</strain>
    </source>
</reference>
<organism evidence="1 2">
    <name type="scientific">Volvox africanus</name>
    <dbReference type="NCBI Taxonomy" id="51714"/>
    <lineage>
        <taxon>Eukaryota</taxon>
        <taxon>Viridiplantae</taxon>
        <taxon>Chlorophyta</taxon>
        <taxon>core chlorophytes</taxon>
        <taxon>Chlorophyceae</taxon>
        <taxon>CS clade</taxon>
        <taxon>Chlamydomonadales</taxon>
        <taxon>Volvocaceae</taxon>
        <taxon>Volvox</taxon>
    </lineage>
</organism>